<evidence type="ECO:0000259" key="2">
    <source>
        <dbReference type="Pfam" id="PF02481"/>
    </source>
</evidence>
<name>A0ABN2H4W7_9ACTN</name>
<evidence type="ECO:0000256" key="1">
    <source>
        <dbReference type="ARBA" id="ARBA00006525"/>
    </source>
</evidence>
<dbReference type="SUPFAM" id="SSF102405">
    <property type="entry name" value="MCP/YpsA-like"/>
    <property type="match status" value="1"/>
</dbReference>
<reference evidence="3 4" key="1">
    <citation type="journal article" date="2019" name="Int. J. Syst. Evol. Microbiol.">
        <title>The Global Catalogue of Microorganisms (GCM) 10K type strain sequencing project: providing services to taxonomists for standard genome sequencing and annotation.</title>
        <authorList>
            <consortium name="The Broad Institute Genomics Platform"/>
            <consortium name="The Broad Institute Genome Sequencing Center for Infectious Disease"/>
            <person name="Wu L."/>
            <person name="Ma J."/>
        </authorList>
    </citation>
    <scope>NUCLEOTIDE SEQUENCE [LARGE SCALE GENOMIC DNA]</scope>
    <source>
        <strain evidence="3 4">JCM 14718</strain>
    </source>
</reference>
<dbReference type="EMBL" id="BAAANY010000010">
    <property type="protein sequence ID" value="GAA1682037.1"/>
    <property type="molecule type" value="Genomic_DNA"/>
</dbReference>
<gene>
    <name evidence="3" type="primary">dprA</name>
    <name evidence="3" type="ORF">GCM10009765_34000</name>
</gene>
<protein>
    <submittedName>
        <fullName evidence="3">DNA-processing protein DprA</fullName>
    </submittedName>
</protein>
<dbReference type="Pfam" id="PF02481">
    <property type="entry name" value="DNA_processg_A"/>
    <property type="match status" value="1"/>
</dbReference>
<dbReference type="InterPro" id="IPR057666">
    <property type="entry name" value="DrpA_SLOG"/>
</dbReference>
<evidence type="ECO:0000313" key="4">
    <source>
        <dbReference type="Proteomes" id="UP001500618"/>
    </source>
</evidence>
<dbReference type="PANTHER" id="PTHR43022">
    <property type="entry name" value="PROTEIN SMF"/>
    <property type="match status" value="1"/>
</dbReference>
<sequence length="403" mass="42352">MTSTETLVLDEERRGRAALTALVEPGDDRVRLAAERVGAADLVRRIASQREDSQRMDPFDLADRLLEKAAKVGARLAIPGDAEWPEASLFGLARLAARRQALVASGSSVSTIERSVAPPVALWLRGPLRLADTVRQSVAVVGSRAASGYGSHVTAELSYGLAIRDWTVVSGGAYGIDGSAHRGALAADGQTVAVLACGVDVPYPPGHAGLFDQIAHSGLLVSEWPPGTTPRRPRFLVRNRVIAALTAGTVVVEAGARSGARATARRATELGRVVMAVPGPVNSGTSVGCHQLLRSGLAILVTRAEEVLEEVGRIGADLADLPRAPDGWRDRLDEVSAAVVEAMPAMDWVSASTLCEAISFPADQVTTALAGLVEAARLHRDADRYRLAAGARTTPTSARPSIR</sequence>
<dbReference type="PANTHER" id="PTHR43022:SF1">
    <property type="entry name" value="PROTEIN SMF"/>
    <property type="match status" value="1"/>
</dbReference>
<dbReference type="Gene3D" id="3.40.50.450">
    <property type="match status" value="1"/>
</dbReference>
<accession>A0ABN2H4W7</accession>
<dbReference type="RefSeq" id="WP_344311241.1">
    <property type="nucleotide sequence ID" value="NZ_BAAANY010000010.1"/>
</dbReference>
<comment type="caution">
    <text evidence="3">The sequence shown here is derived from an EMBL/GenBank/DDBJ whole genome shotgun (WGS) entry which is preliminary data.</text>
</comment>
<feature type="domain" description="Smf/DprA SLOG" evidence="2">
    <location>
        <begin position="113"/>
        <end position="311"/>
    </location>
</feature>
<comment type="similarity">
    <text evidence="1">Belongs to the DprA/Smf family.</text>
</comment>
<organism evidence="3 4">
    <name type="scientific">Fodinicola feengrottensis</name>
    <dbReference type="NCBI Taxonomy" id="435914"/>
    <lineage>
        <taxon>Bacteria</taxon>
        <taxon>Bacillati</taxon>
        <taxon>Actinomycetota</taxon>
        <taxon>Actinomycetes</taxon>
        <taxon>Mycobacteriales</taxon>
        <taxon>Fodinicola</taxon>
    </lineage>
</organism>
<evidence type="ECO:0000313" key="3">
    <source>
        <dbReference type="EMBL" id="GAA1682037.1"/>
    </source>
</evidence>
<keyword evidence="4" id="KW-1185">Reference proteome</keyword>
<dbReference type="Proteomes" id="UP001500618">
    <property type="component" value="Unassembled WGS sequence"/>
</dbReference>
<dbReference type="NCBIfam" id="TIGR00732">
    <property type="entry name" value="dprA"/>
    <property type="match status" value="1"/>
</dbReference>
<proteinExistence type="inferred from homology"/>
<dbReference type="InterPro" id="IPR003488">
    <property type="entry name" value="DprA"/>
</dbReference>